<evidence type="ECO:0000256" key="15">
    <source>
        <dbReference type="ARBA" id="ARBA00023157"/>
    </source>
</evidence>
<dbReference type="Gene3D" id="2.60.40.10">
    <property type="entry name" value="Immunoglobulins"/>
    <property type="match status" value="2"/>
</dbReference>
<evidence type="ECO:0000256" key="18">
    <source>
        <dbReference type="ARBA" id="ARBA00023288"/>
    </source>
</evidence>
<evidence type="ECO:0000256" key="2">
    <source>
        <dbReference type="ARBA" id="ARBA00004370"/>
    </source>
</evidence>
<dbReference type="FunFam" id="2.60.40.10:FF:001095">
    <property type="entry name" value="Interleukin 22 receptor, alpha 2"/>
    <property type="match status" value="1"/>
</dbReference>
<evidence type="ECO:0000259" key="24">
    <source>
        <dbReference type="Pfam" id="PF01108"/>
    </source>
</evidence>
<dbReference type="InterPro" id="IPR015373">
    <property type="entry name" value="Interferon/interleukin_rcp_dom"/>
</dbReference>
<dbReference type="SUPFAM" id="SSF49265">
    <property type="entry name" value="Fibronectin type III"/>
    <property type="match status" value="2"/>
</dbReference>
<dbReference type="InterPro" id="IPR013783">
    <property type="entry name" value="Ig-like_fold"/>
</dbReference>
<dbReference type="Pfam" id="PF09294">
    <property type="entry name" value="Interfer-bind"/>
    <property type="match status" value="1"/>
</dbReference>
<evidence type="ECO:0000256" key="12">
    <source>
        <dbReference type="ARBA" id="ARBA00023084"/>
    </source>
</evidence>
<dbReference type="Bgee" id="ENSMODG00000017426">
    <property type="expression patterns" value="Expressed in spinal cord and 4 other cell types or tissues"/>
</dbReference>
<dbReference type="InParanoid" id="A0A5F8HJY1"/>
<evidence type="ECO:0000259" key="25">
    <source>
        <dbReference type="Pfam" id="PF09294"/>
    </source>
</evidence>
<evidence type="ECO:0000256" key="14">
    <source>
        <dbReference type="ARBA" id="ARBA00023139"/>
    </source>
</evidence>
<dbReference type="InterPro" id="IPR003961">
    <property type="entry name" value="FN3_dom"/>
</dbReference>
<dbReference type="GO" id="GO:0005886">
    <property type="term" value="C:plasma membrane"/>
    <property type="evidence" value="ECO:0000318"/>
    <property type="project" value="GO_Central"/>
</dbReference>
<evidence type="ECO:0000256" key="3">
    <source>
        <dbReference type="ARBA" id="ARBA00004613"/>
    </source>
</evidence>
<dbReference type="Proteomes" id="UP000002280">
    <property type="component" value="Chromosome 2"/>
</dbReference>
<dbReference type="InterPro" id="IPR001187">
    <property type="entry name" value="Tissue_factor"/>
</dbReference>
<evidence type="ECO:0000256" key="5">
    <source>
        <dbReference type="ARBA" id="ARBA00009197"/>
    </source>
</evidence>
<dbReference type="GO" id="GO:0004896">
    <property type="term" value="F:cytokine receptor activity"/>
    <property type="evidence" value="ECO:0000318"/>
    <property type="project" value="GO_Central"/>
</dbReference>
<evidence type="ECO:0000256" key="19">
    <source>
        <dbReference type="ARBA" id="ARBA00031171"/>
    </source>
</evidence>
<evidence type="ECO:0000256" key="20">
    <source>
        <dbReference type="ARBA" id="ARBA00054691"/>
    </source>
</evidence>
<comment type="subcellular location">
    <subcellularLocation>
        <location evidence="2">Membrane</location>
    </subcellularLocation>
    <subcellularLocation>
        <location evidence="3">Secreted</location>
    </subcellularLocation>
</comment>
<evidence type="ECO:0000256" key="16">
    <source>
        <dbReference type="ARBA" id="ARBA00023170"/>
    </source>
</evidence>
<evidence type="ECO:0000256" key="13">
    <source>
        <dbReference type="ARBA" id="ARBA00023136"/>
    </source>
</evidence>
<dbReference type="PRINTS" id="PR00346">
    <property type="entry name" value="TISSUEFACTOR"/>
</dbReference>
<evidence type="ECO:0000256" key="22">
    <source>
        <dbReference type="ARBA" id="ARBA00075144"/>
    </source>
</evidence>
<dbReference type="FunFam" id="2.60.40.10:FF:000348">
    <property type="entry name" value="Interleukin 20 receptor subunit alpha"/>
    <property type="match status" value="1"/>
</dbReference>
<comment type="similarity">
    <text evidence="4">Belongs to the type II cytokine receptor family.</text>
</comment>
<dbReference type="AlphaFoldDB" id="A0A5F8HJY1"/>
<evidence type="ECO:0000313" key="26">
    <source>
        <dbReference type="Ensembl" id="ENSMODP00000060292.1"/>
    </source>
</evidence>
<keyword evidence="18" id="KW-0449">Lipoprotein</keyword>
<comment type="function">
    <text evidence="20">Receptor for IL22. Binds to IL22, prevents interaction with the functional IL-22R complex and blocks the activity of IL22 (in vitro). May play an important role as an IL22 antagonist in the regulation of inflammatory responses.</text>
</comment>
<evidence type="ECO:0000256" key="11">
    <source>
        <dbReference type="ARBA" id="ARBA00022737"/>
    </source>
</evidence>
<keyword evidence="10" id="KW-0732">Signal</keyword>
<reference evidence="26" key="2">
    <citation type="submission" date="2025-08" db="UniProtKB">
        <authorList>
            <consortium name="Ensembl"/>
        </authorList>
    </citation>
    <scope>IDENTIFICATION</scope>
</reference>
<evidence type="ECO:0000256" key="23">
    <source>
        <dbReference type="ARBA" id="ARBA00080921"/>
    </source>
</evidence>
<evidence type="ECO:0000313" key="27">
    <source>
        <dbReference type="Proteomes" id="UP000002280"/>
    </source>
</evidence>
<keyword evidence="13" id="KW-0472">Membrane</keyword>
<dbReference type="GeneTree" id="ENSGT00940000161124"/>
<dbReference type="FunCoup" id="A0A5F8HJY1">
    <property type="interactions" value="148"/>
</dbReference>
<comment type="similarity">
    <text evidence="5">Belongs to the tissue factor family.</text>
</comment>
<dbReference type="PANTHER" id="PTHR20859:SF51">
    <property type="entry name" value="INTERLEUKIN-22 RECEPTOR SUBUNIT ALPHA-2"/>
    <property type="match status" value="1"/>
</dbReference>
<protein>
    <recommendedName>
        <fullName evidence="21">Interleukin-22 receptor subunit alpha-2</fullName>
    </recommendedName>
    <alternativeName>
        <fullName evidence="19">Coagulation factor III</fullName>
    </alternativeName>
    <alternativeName>
        <fullName evidence="23">Cytokine receptor family type 2, soluble 1</fullName>
    </alternativeName>
    <alternativeName>
        <fullName evidence="22">Interleukin-22-binding protein</fullName>
    </alternativeName>
    <alternativeName>
        <fullName evidence="7">Tissue factor</fullName>
    </alternativeName>
</protein>
<dbReference type="PANTHER" id="PTHR20859">
    <property type="entry name" value="INTERFERON/INTERLEUKIN RECEPTOR"/>
    <property type="match status" value="1"/>
</dbReference>
<comment type="function">
    <text evidence="1">Initiates blood coagulation by forming a complex with circulating factor VII or VIIa. The [TF:VIIa] complex activates factors IX or X by specific limited proteolysis. TF plays a role in normal hemostasis by initiating the cell-surface assembly and propagation of the coagulation protease cascade.</text>
</comment>
<evidence type="ECO:0000256" key="1">
    <source>
        <dbReference type="ARBA" id="ARBA00002201"/>
    </source>
</evidence>
<dbReference type="Pfam" id="PF01108">
    <property type="entry name" value="Tissue_fac"/>
    <property type="match status" value="1"/>
</dbReference>
<evidence type="ECO:0000256" key="4">
    <source>
        <dbReference type="ARBA" id="ARBA00005399"/>
    </source>
</evidence>
<evidence type="ECO:0000256" key="7">
    <source>
        <dbReference type="ARBA" id="ARBA00018722"/>
    </source>
</evidence>
<keyword evidence="15" id="KW-1015">Disulfide bond</keyword>
<dbReference type="InterPro" id="IPR050650">
    <property type="entry name" value="Type-II_Cytokine-TF_Rcpt"/>
</dbReference>
<evidence type="ECO:0000256" key="9">
    <source>
        <dbReference type="ARBA" id="ARBA00022696"/>
    </source>
</evidence>
<dbReference type="OMA" id="SMENYYE"/>
<keyword evidence="17" id="KW-0325">Glycoprotein</keyword>
<dbReference type="STRING" id="13616.ENSMODP00000060292"/>
<comment type="subunit">
    <text evidence="6">Interacts with HSPE; the interaction, inhibited by heparin, promotes the generation of activated factor X and activates coagulation in the presence of activated factor VII.</text>
</comment>
<dbReference type="GO" id="GO:0005576">
    <property type="term" value="C:extracellular region"/>
    <property type="evidence" value="ECO:0007669"/>
    <property type="project" value="UniProtKB-SubCell"/>
</dbReference>
<evidence type="ECO:0000256" key="17">
    <source>
        <dbReference type="ARBA" id="ARBA00023180"/>
    </source>
</evidence>
<keyword evidence="12" id="KW-0094">Blood coagulation</keyword>
<reference evidence="26" key="3">
    <citation type="submission" date="2025-09" db="UniProtKB">
        <authorList>
            <consortium name="Ensembl"/>
        </authorList>
    </citation>
    <scope>IDENTIFICATION</scope>
</reference>
<keyword evidence="9" id="KW-0356">Hemostasis</keyword>
<reference evidence="26 27" key="1">
    <citation type="journal article" date="2007" name="Nature">
        <title>Genome of the marsupial Monodelphis domestica reveals innovation in non-coding sequences.</title>
        <authorList>
            <person name="Mikkelsen T.S."/>
            <person name="Wakefield M.J."/>
            <person name="Aken B."/>
            <person name="Amemiya C.T."/>
            <person name="Chang J.L."/>
            <person name="Duke S."/>
            <person name="Garber M."/>
            <person name="Gentles A.J."/>
            <person name="Goodstadt L."/>
            <person name="Heger A."/>
            <person name="Jurka J."/>
            <person name="Kamal M."/>
            <person name="Mauceli E."/>
            <person name="Searle S.M."/>
            <person name="Sharpe T."/>
            <person name="Baker M.L."/>
            <person name="Batzer M.A."/>
            <person name="Benos P.V."/>
            <person name="Belov K."/>
            <person name="Clamp M."/>
            <person name="Cook A."/>
            <person name="Cuff J."/>
            <person name="Das R."/>
            <person name="Davidow L."/>
            <person name="Deakin J.E."/>
            <person name="Fazzari M.J."/>
            <person name="Glass J.L."/>
            <person name="Grabherr M."/>
            <person name="Greally J.M."/>
            <person name="Gu W."/>
            <person name="Hore T.A."/>
            <person name="Huttley G.A."/>
            <person name="Kleber M."/>
            <person name="Jirtle R.L."/>
            <person name="Koina E."/>
            <person name="Lee J.T."/>
            <person name="Mahony S."/>
            <person name="Marra M.A."/>
            <person name="Miller R.D."/>
            <person name="Nicholls R.D."/>
            <person name="Oda M."/>
            <person name="Papenfuss A.T."/>
            <person name="Parra Z.E."/>
            <person name="Pollock D.D."/>
            <person name="Ray D.A."/>
            <person name="Schein J.E."/>
            <person name="Speed T.P."/>
            <person name="Thompson K."/>
            <person name="VandeBerg J.L."/>
            <person name="Wade C.M."/>
            <person name="Walker J.A."/>
            <person name="Waters P.D."/>
            <person name="Webber C."/>
            <person name="Weidman J.R."/>
            <person name="Xie X."/>
            <person name="Zody M.C."/>
            <person name="Baldwin J."/>
            <person name="Abdouelleil A."/>
            <person name="Abdulkadir J."/>
            <person name="Abebe A."/>
            <person name="Abera B."/>
            <person name="Abreu J."/>
            <person name="Acer S.C."/>
            <person name="Aftuck L."/>
            <person name="Alexander A."/>
            <person name="An P."/>
            <person name="Anderson E."/>
            <person name="Anderson S."/>
            <person name="Arachi H."/>
            <person name="Azer M."/>
            <person name="Bachantsang P."/>
            <person name="Barry A."/>
            <person name="Bayul T."/>
            <person name="Berlin A."/>
            <person name="Bessette D."/>
            <person name="Bloom T."/>
            <person name="Bloom T."/>
            <person name="Boguslavskiy L."/>
            <person name="Bonnet C."/>
            <person name="Boukhgalter B."/>
            <person name="Bourzgui I."/>
            <person name="Brown A."/>
            <person name="Cahill P."/>
            <person name="Channer S."/>
            <person name="Cheshatsang Y."/>
            <person name="Chuda L."/>
            <person name="Citroen M."/>
            <person name="Collymore A."/>
            <person name="Cooke P."/>
            <person name="Costello M."/>
            <person name="D'Aco K."/>
            <person name="Daza R."/>
            <person name="De Haan G."/>
            <person name="DeGray S."/>
            <person name="DeMaso C."/>
            <person name="Dhargay N."/>
            <person name="Dooley K."/>
            <person name="Dooley E."/>
            <person name="Doricent M."/>
            <person name="Dorje P."/>
            <person name="Dorjee K."/>
            <person name="Dupes A."/>
            <person name="Elong R."/>
            <person name="Falk J."/>
            <person name="Farina A."/>
            <person name="Faro S."/>
            <person name="Ferguson D."/>
            <person name="Fisher S."/>
            <person name="Foley C.D."/>
            <person name="Franke A."/>
            <person name="Friedrich D."/>
            <person name="Gadbois L."/>
            <person name="Gearin G."/>
            <person name="Gearin C.R."/>
            <person name="Giannoukos G."/>
            <person name="Goode T."/>
            <person name="Graham J."/>
            <person name="Grandbois E."/>
            <person name="Grewal S."/>
            <person name="Gyaltsen K."/>
            <person name="Hafez N."/>
            <person name="Hagos B."/>
            <person name="Hall J."/>
            <person name="Henson C."/>
            <person name="Hollinger A."/>
            <person name="Honan T."/>
            <person name="Huard M.D."/>
            <person name="Hughes L."/>
            <person name="Hurhula B."/>
            <person name="Husby M.E."/>
            <person name="Kamat A."/>
            <person name="Kanga B."/>
            <person name="Kashin S."/>
            <person name="Khazanovich D."/>
            <person name="Kisner P."/>
            <person name="Lance K."/>
            <person name="Lara M."/>
            <person name="Lee W."/>
            <person name="Lennon N."/>
            <person name="Letendre F."/>
            <person name="LeVine R."/>
            <person name="Lipovsky A."/>
            <person name="Liu X."/>
            <person name="Liu J."/>
            <person name="Liu S."/>
            <person name="Lokyitsang T."/>
            <person name="Lokyitsang Y."/>
            <person name="Lubonja R."/>
            <person name="Lui A."/>
            <person name="MacDonald P."/>
            <person name="Magnisalis V."/>
            <person name="Maru K."/>
            <person name="Matthews C."/>
            <person name="McCusker W."/>
            <person name="McDonough S."/>
            <person name="Mehta T."/>
            <person name="Meldrim J."/>
            <person name="Meneus L."/>
            <person name="Mihai O."/>
            <person name="Mihalev A."/>
            <person name="Mihova T."/>
            <person name="Mittelman R."/>
            <person name="Mlenga V."/>
            <person name="Montmayeur A."/>
            <person name="Mulrain L."/>
            <person name="Navidi A."/>
            <person name="Naylor J."/>
            <person name="Negash T."/>
            <person name="Nguyen T."/>
            <person name="Nguyen N."/>
            <person name="Nicol R."/>
            <person name="Norbu C."/>
            <person name="Norbu N."/>
            <person name="Novod N."/>
            <person name="O'Neill B."/>
            <person name="Osman S."/>
            <person name="Markiewicz E."/>
            <person name="Oyono O.L."/>
            <person name="Patti C."/>
            <person name="Phunkhang P."/>
            <person name="Pierre F."/>
            <person name="Priest M."/>
            <person name="Raghuraman S."/>
            <person name="Rege F."/>
            <person name="Reyes R."/>
            <person name="Rise C."/>
            <person name="Rogov P."/>
            <person name="Ross K."/>
            <person name="Ryan E."/>
            <person name="Settipalli S."/>
            <person name="Shea T."/>
            <person name="Sherpa N."/>
            <person name="Shi L."/>
            <person name="Shih D."/>
            <person name="Sparrow T."/>
            <person name="Spaulding J."/>
            <person name="Stalker J."/>
            <person name="Stange-Thomann N."/>
            <person name="Stavropoulos S."/>
            <person name="Stone C."/>
            <person name="Strader C."/>
            <person name="Tesfaye S."/>
            <person name="Thomson T."/>
            <person name="Thoulutsang Y."/>
            <person name="Thoulutsang D."/>
            <person name="Topham K."/>
            <person name="Topping I."/>
            <person name="Tsamla T."/>
            <person name="Vassiliev H."/>
            <person name="Vo A."/>
            <person name="Wangchuk T."/>
            <person name="Wangdi T."/>
            <person name="Weiand M."/>
            <person name="Wilkinson J."/>
            <person name="Wilson A."/>
            <person name="Yadav S."/>
            <person name="Young G."/>
            <person name="Yu Q."/>
            <person name="Zembek L."/>
            <person name="Zhong D."/>
            <person name="Zimmer A."/>
            <person name="Zwirko Z."/>
            <person name="Jaffe D.B."/>
            <person name="Alvarez P."/>
            <person name="Brockman W."/>
            <person name="Butler J."/>
            <person name="Chin C."/>
            <person name="Gnerre S."/>
            <person name="MacCallum I."/>
            <person name="Graves J.A."/>
            <person name="Ponting C.P."/>
            <person name="Breen M."/>
            <person name="Samollow P.B."/>
            <person name="Lander E.S."/>
            <person name="Lindblad-Toh K."/>
        </authorList>
    </citation>
    <scope>NUCLEOTIDE SEQUENCE [LARGE SCALE GENOMIC DNA]</scope>
</reference>
<proteinExistence type="inferred from homology"/>
<feature type="domain" description="Interferon/interleukin receptor" evidence="25">
    <location>
        <begin position="145"/>
        <end position="245"/>
    </location>
</feature>
<name>A0A5F8HJY1_MONDO</name>
<accession>A0A5F8HJY1</accession>
<evidence type="ECO:0000256" key="6">
    <source>
        <dbReference type="ARBA" id="ARBA00011184"/>
    </source>
</evidence>
<keyword evidence="14" id="KW-0564">Palmitate</keyword>
<dbReference type="GO" id="GO:0019221">
    <property type="term" value="P:cytokine-mediated signaling pathway"/>
    <property type="evidence" value="ECO:0000318"/>
    <property type="project" value="GO_Central"/>
</dbReference>
<evidence type="ECO:0000256" key="21">
    <source>
        <dbReference type="ARBA" id="ARBA00071142"/>
    </source>
</evidence>
<dbReference type="Ensembl" id="ENSMODT00000085768.1">
    <property type="protein sequence ID" value="ENSMODP00000060292.1"/>
    <property type="gene ID" value="ENSMODG00000017426.4"/>
</dbReference>
<dbReference type="GO" id="GO:0007596">
    <property type="term" value="P:blood coagulation"/>
    <property type="evidence" value="ECO:0007669"/>
    <property type="project" value="UniProtKB-KW"/>
</dbReference>
<evidence type="ECO:0000256" key="8">
    <source>
        <dbReference type="ARBA" id="ARBA00022525"/>
    </source>
</evidence>
<keyword evidence="11" id="KW-0677">Repeat</keyword>
<dbReference type="InterPro" id="IPR036116">
    <property type="entry name" value="FN3_sf"/>
</dbReference>
<organism evidence="26 27">
    <name type="scientific">Monodelphis domestica</name>
    <name type="common">Gray short-tailed opossum</name>
    <dbReference type="NCBI Taxonomy" id="13616"/>
    <lineage>
        <taxon>Eukaryota</taxon>
        <taxon>Metazoa</taxon>
        <taxon>Chordata</taxon>
        <taxon>Craniata</taxon>
        <taxon>Vertebrata</taxon>
        <taxon>Euteleostomi</taxon>
        <taxon>Mammalia</taxon>
        <taxon>Metatheria</taxon>
        <taxon>Didelphimorphia</taxon>
        <taxon>Didelphidae</taxon>
        <taxon>Monodelphis</taxon>
    </lineage>
</organism>
<keyword evidence="27" id="KW-1185">Reference proteome</keyword>
<evidence type="ECO:0000256" key="10">
    <source>
        <dbReference type="ARBA" id="ARBA00022729"/>
    </source>
</evidence>
<sequence length="255" mass="29844">LLPNHAHSPLEIVHYLPLTLPFSLYLNSPIDLRESLKVQRVEFQSFNLQSILHWLPGSAFTHNNTVYFVQYKISHGIPPLYYSFEYGQKEWTNKEECWGIYEIFCDLTNETSDVEEPYYGRVKATSAHIHTPWSMTKRFSPWLETKIGPPSISVIQSGRSIQLILQAPNSPYKDRKGRNKSLKDYYDLIYRVFIINNSQDMKRKLYEGTNEKIEMDIKPGANYCVAAEMYLFELNRSSESTEICTFKIQRNGMYI</sequence>
<keyword evidence="16" id="KW-0675">Receptor</keyword>
<keyword evidence="8" id="KW-0964">Secreted</keyword>
<feature type="domain" description="Fibronectin type-III" evidence="24">
    <location>
        <begin position="28"/>
        <end position="133"/>
    </location>
</feature>